<dbReference type="KEGG" id="lma:LMJF_36_4080"/>
<dbReference type="VEuPathDB" id="TriTrypDB:LMJSD75_360051700"/>
<dbReference type="Gene3D" id="1.20.5.190">
    <property type="match status" value="1"/>
</dbReference>
<dbReference type="InterPro" id="IPR027417">
    <property type="entry name" value="P-loop_NTPase"/>
</dbReference>
<proteinExistence type="predicted"/>
<keyword evidence="2" id="KW-0963">Cytoplasm</keyword>
<reference evidence="6 7" key="2">
    <citation type="journal article" date="2011" name="Genome Res.">
        <title>Chromosome and gene copy number variation allow major structural change between species and strains of Leishmania.</title>
        <authorList>
            <person name="Rogers M.B."/>
            <person name="Hilley J.D."/>
            <person name="Dickens N.J."/>
            <person name="Wilkes J."/>
            <person name="Bates P.A."/>
            <person name="Depledge D.P."/>
            <person name="Harris D."/>
            <person name="Her Y."/>
            <person name="Herzyk P."/>
            <person name="Imamura H."/>
            <person name="Otto T.D."/>
            <person name="Sanders M."/>
            <person name="Seeger K."/>
            <person name="Dujardin J.C."/>
            <person name="Berriman M."/>
            <person name="Smith D.F."/>
            <person name="Hertz-Fowler C."/>
            <person name="Mottram J.C."/>
        </authorList>
    </citation>
    <scope>NUCLEOTIDE SEQUENCE [LARGE SCALE GENOMIC DNA]</scope>
    <source>
        <strain evidence="7">MHOM/IL/81/Friedlin</strain>
    </source>
</reference>
<comment type="subcellular location">
    <subcellularLocation>
        <location evidence="1">Cytoplasm</location>
    </subcellularLocation>
</comment>
<dbReference type="PROSITE" id="PS50096">
    <property type="entry name" value="IQ"/>
    <property type="match status" value="3"/>
</dbReference>
<gene>
    <name evidence="6" type="ORF">LMJF_36_4080</name>
</gene>
<sequence>MQAVARMEAGSHFIFQYSTREGHSCLERDVMSRKYSLITPAYGCSLVNAVLSALEDAAAHASVELDAAVKIQATFRMYQQQKAFLMLRHHACLIQRVYRGYATRKRLDVERATVRQMAYLQTVFDMFATRIQACYRGYQSRKTRSNYYAQQAYLNVVTARSSEVLVQALRTQIEQDALRNAEAKRVHDLSYARRTAHMHYMVSTCSVPSVYQPCAAPSTAKQPTPNTSHTCREVRCHGEECGSVSPVPPAVKSAGEGSDGCAANDKLMAQAAAYASGQKLEDDIRRHARAARLERNTVKAKASHGLVVLTVPATASSPSPDKTIAEGPEAEGAPVSAPPQVSGMRLPALTPSQPAQRSRPVNSTAPTAIAAVPWEVSSARPPQKPLTPRAPSLTGPSFSQTAPPATFRTTQAGRKPRKAQQAAEDDSCHAAGTAAAPTAGPAPSAASIDPSMSRAAVSSFHRRFAVKRHDCLEHQLSITNGVVSDGNDSHALRSALLSAKEDAAVQRSVDHKVMQALHGDAIFKVSARRGVQ</sequence>
<evidence type="ECO:0000256" key="5">
    <source>
        <dbReference type="SAM" id="MobiDB-lite"/>
    </source>
</evidence>
<dbReference type="STRING" id="5664.Q4Q107"/>
<dbReference type="Pfam" id="PF00612">
    <property type="entry name" value="IQ"/>
    <property type="match status" value="3"/>
</dbReference>
<dbReference type="VEuPathDB" id="TriTrypDB:LMJFC_360055900"/>
<dbReference type="HOGENOM" id="CLU_512394_0_0_1"/>
<dbReference type="VEuPathDB" id="TriTrypDB:LMJLV39_360051800"/>
<dbReference type="GO" id="GO:0005516">
    <property type="term" value="F:calmodulin binding"/>
    <property type="evidence" value="ECO:0007669"/>
    <property type="project" value="UniProtKB-KW"/>
</dbReference>
<evidence type="ECO:0000256" key="2">
    <source>
        <dbReference type="ARBA" id="ARBA00022490"/>
    </source>
</evidence>
<keyword evidence="7" id="KW-1185">Reference proteome</keyword>
<dbReference type="OMA" id="MFATRIQ"/>
<dbReference type="AlphaFoldDB" id="Q4Q107"/>
<accession>Q4Q107</accession>
<dbReference type="EMBL" id="FR796432">
    <property type="protein sequence ID" value="CAJ09374.1"/>
    <property type="molecule type" value="Genomic_DNA"/>
</dbReference>
<dbReference type="GO" id="GO:0005930">
    <property type="term" value="C:axoneme"/>
    <property type="evidence" value="ECO:0000266"/>
    <property type="project" value="GeneDB"/>
</dbReference>
<evidence type="ECO:0000256" key="3">
    <source>
        <dbReference type="ARBA" id="ARBA00022737"/>
    </source>
</evidence>
<name>Q4Q107_LEIMA</name>
<evidence type="ECO:0008006" key="8">
    <source>
        <dbReference type="Google" id="ProtNLM"/>
    </source>
</evidence>
<evidence type="ECO:0000313" key="6">
    <source>
        <dbReference type="EMBL" id="CAJ09374.1"/>
    </source>
</evidence>
<organism evidence="6 7">
    <name type="scientific">Leishmania major</name>
    <dbReference type="NCBI Taxonomy" id="5664"/>
    <lineage>
        <taxon>Eukaryota</taxon>
        <taxon>Discoba</taxon>
        <taxon>Euglenozoa</taxon>
        <taxon>Kinetoplastea</taxon>
        <taxon>Metakinetoplastina</taxon>
        <taxon>Trypanosomatida</taxon>
        <taxon>Trypanosomatidae</taxon>
        <taxon>Leishmaniinae</taxon>
        <taxon>Leishmania</taxon>
    </lineage>
</organism>
<dbReference type="InParanoid" id="Q4Q107"/>
<feature type="region of interest" description="Disordered" evidence="5">
    <location>
        <begin position="312"/>
        <end position="449"/>
    </location>
</feature>
<keyword evidence="3" id="KW-0677">Repeat</keyword>
<dbReference type="RefSeq" id="XP_001686991.1">
    <property type="nucleotide sequence ID" value="XM_001686939.1"/>
</dbReference>
<feature type="compositionally biased region" description="Low complexity" evidence="5">
    <location>
        <begin position="430"/>
        <end position="447"/>
    </location>
</feature>
<keyword evidence="4" id="KW-0112">Calmodulin-binding</keyword>
<dbReference type="VEuPathDB" id="TriTrypDB:LmjF.36.4080"/>
<dbReference type="GO" id="GO:0005737">
    <property type="term" value="C:cytoplasm"/>
    <property type="evidence" value="ECO:0000266"/>
    <property type="project" value="GeneDB"/>
</dbReference>
<dbReference type="InterPro" id="IPR051185">
    <property type="entry name" value="ASPM"/>
</dbReference>
<dbReference type="SMART" id="SM00015">
    <property type="entry name" value="IQ"/>
    <property type="match status" value="3"/>
</dbReference>
<dbReference type="Proteomes" id="UP000000542">
    <property type="component" value="Chromosome 36"/>
</dbReference>
<feature type="compositionally biased region" description="Polar residues" evidence="5">
    <location>
        <begin position="394"/>
        <end position="412"/>
    </location>
</feature>
<protein>
    <recommendedName>
        <fullName evidence="8">IQ calmodulin-binding motif family protein</fullName>
    </recommendedName>
</protein>
<dbReference type="GeneID" id="5655706"/>
<evidence type="ECO:0000256" key="4">
    <source>
        <dbReference type="ARBA" id="ARBA00022860"/>
    </source>
</evidence>
<dbReference type="PANTHER" id="PTHR22706">
    <property type="entry name" value="ASSEMBLY FACTOR FOR SPINDLE MICROTUBULES"/>
    <property type="match status" value="1"/>
</dbReference>
<reference evidence="6 7" key="1">
    <citation type="journal article" date="2005" name="Science">
        <title>The genome of the kinetoplastid parasite, Leishmania major.</title>
        <authorList>
            <person name="Ivens A.C."/>
            <person name="Peacock C.S."/>
            <person name="Worthey E.A."/>
            <person name="Murphy L."/>
            <person name="Aggarwal G."/>
            <person name="Berriman M."/>
            <person name="Sisk E."/>
            <person name="Rajandream M.A."/>
            <person name="Adlem E."/>
            <person name="Aert R."/>
            <person name="Anupama A."/>
            <person name="Apostolou Z."/>
            <person name="Attipoe P."/>
            <person name="Bason N."/>
            <person name="Bauser C."/>
            <person name="Beck A."/>
            <person name="Beverley S.M."/>
            <person name="Bianchettin G."/>
            <person name="Borzym K."/>
            <person name="Bothe G."/>
            <person name="Bruschi C.V."/>
            <person name="Collins M."/>
            <person name="Cadag E."/>
            <person name="Ciarloni L."/>
            <person name="Clayton C."/>
            <person name="Coulson R.M."/>
            <person name="Cronin A."/>
            <person name="Cruz A.K."/>
            <person name="Davies R.M."/>
            <person name="De Gaudenzi J."/>
            <person name="Dobson D.E."/>
            <person name="Duesterhoeft A."/>
            <person name="Fazelina G."/>
            <person name="Fosker N."/>
            <person name="Frasch A.C."/>
            <person name="Fraser A."/>
            <person name="Fuchs M."/>
            <person name="Gabel C."/>
            <person name="Goble A."/>
            <person name="Goffeau A."/>
            <person name="Harris D."/>
            <person name="Hertz-Fowler C."/>
            <person name="Hilbert H."/>
            <person name="Horn D."/>
            <person name="Huang Y."/>
            <person name="Klages S."/>
            <person name="Knights A."/>
            <person name="Kube M."/>
            <person name="Larke N."/>
            <person name="Litvin L."/>
            <person name="Lord A."/>
            <person name="Louie T."/>
            <person name="Marra M."/>
            <person name="Masuy D."/>
            <person name="Matthews K."/>
            <person name="Michaeli S."/>
            <person name="Mottram J.C."/>
            <person name="Muller-Auer S."/>
            <person name="Munden H."/>
            <person name="Nelson S."/>
            <person name="Norbertczak H."/>
            <person name="Oliver K."/>
            <person name="O'neil S."/>
            <person name="Pentony M."/>
            <person name="Pohl T.M."/>
            <person name="Price C."/>
            <person name="Purnelle B."/>
            <person name="Quail M.A."/>
            <person name="Rabbinowitsch E."/>
            <person name="Reinhardt R."/>
            <person name="Rieger M."/>
            <person name="Rinta J."/>
            <person name="Robben J."/>
            <person name="Robertson L."/>
            <person name="Ruiz J.C."/>
            <person name="Rutter S."/>
            <person name="Saunders D."/>
            <person name="Schafer M."/>
            <person name="Schein J."/>
            <person name="Schwartz D.C."/>
            <person name="Seeger K."/>
            <person name="Seyler A."/>
            <person name="Sharp S."/>
            <person name="Shin H."/>
            <person name="Sivam D."/>
            <person name="Squares R."/>
            <person name="Squares S."/>
            <person name="Tosato V."/>
            <person name="Vogt C."/>
            <person name="Volckaert G."/>
            <person name="Wambutt R."/>
            <person name="Warren T."/>
            <person name="Wedler H."/>
            <person name="Woodward J."/>
            <person name="Zhou S."/>
            <person name="Zimmermann W."/>
            <person name="Smith D.F."/>
            <person name="Blackwell J.M."/>
            <person name="Stuart K.D."/>
            <person name="Barrell B."/>
            <person name="Myler P.J."/>
        </authorList>
    </citation>
    <scope>NUCLEOTIDE SEQUENCE [LARGE SCALE GENOMIC DNA]</scope>
    <source>
        <strain evidence="7">MHOM/IL/81/Friedlin</strain>
    </source>
</reference>
<dbReference type="PANTHER" id="PTHR22706:SF1">
    <property type="entry name" value="ASSEMBLY FACTOR FOR SPINDLE MICROTUBULES"/>
    <property type="match status" value="1"/>
</dbReference>
<evidence type="ECO:0000256" key="1">
    <source>
        <dbReference type="ARBA" id="ARBA00004496"/>
    </source>
</evidence>
<dbReference type="SUPFAM" id="SSF52540">
    <property type="entry name" value="P-loop containing nucleoside triphosphate hydrolases"/>
    <property type="match status" value="1"/>
</dbReference>
<evidence type="ECO:0000313" key="7">
    <source>
        <dbReference type="Proteomes" id="UP000000542"/>
    </source>
</evidence>
<feature type="compositionally biased region" description="Polar residues" evidence="5">
    <location>
        <begin position="350"/>
        <end position="366"/>
    </location>
</feature>
<dbReference type="eggNOG" id="ENOG502T6UB">
    <property type="taxonomic scope" value="Eukaryota"/>
</dbReference>
<dbReference type="CDD" id="cd23767">
    <property type="entry name" value="IQCD"/>
    <property type="match status" value="1"/>
</dbReference>
<dbReference type="InterPro" id="IPR000048">
    <property type="entry name" value="IQ_motif_EF-hand-BS"/>
</dbReference>